<comment type="caution">
    <text evidence="6">The sequence shown here is derived from an EMBL/GenBank/DDBJ whole genome shotgun (WGS) entry which is preliminary data.</text>
</comment>
<keyword evidence="4 5" id="KW-0472">Membrane</keyword>
<dbReference type="InterPro" id="IPR000537">
    <property type="entry name" value="UbiA_prenyltransferase"/>
</dbReference>
<dbReference type="EMBL" id="JRLY01000001">
    <property type="protein sequence ID" value="KGO94873.1"/>
    <property type="molecule type" value="Genomic_DNA"/>
</dbReference>
<dbReference type="Proteomes" id="UP000030111">
    <property type="component" value="Unassembled WGS sequence"/>
</dbReference>
<protein>
    <recommendedName>
        <fullName evidence="8">Prenyltransferase</fullName>
    </recommendedName>
</protein>
<feature type="transmembrane region" description="Helical" evidence="5">
    <location>
        <begin position="26"/>
        <end position="46"/>
    </location>
</feature>
<evidence type="ECO:0000313" key="7">
    <source>
        <dbReference type="Proteomes" id="UP000030111"/>
    </source>
</evidence>
<keyword evidence="7" id="KW-1185">Reference proteome</keyword>
<evidence type="ECO:0000256" key="5">
    <source>
        <dbReference type="SAM" id="Phobius"/>
    </source>
</evidence>
<reference evidence="6 7" key="1">
    <citation type="submission" date="2013-09" db="EMBL/GenBank/DDBJ databases">
        <authorList>
            <person name="Zeng Z."/>
            <person name="Chen C."/>
        </authorList>
    </citation>
    <scope>NUCLEOTIDE SEQUENCE [LARGE SCALE GENOMIC DNA]</scope>
    <source>
        <strain evidence="6 7">WB 4.1-42</strain>
    </source>
</reference>
<dbReference type="GO" id="GO:0016765">
    <property type="term" value="F:transferase activity, transferring alkyl or aryl (other than methyl) groups"/>
    <property type="evidence" value="ECO:0007669"/>
    <property type="project" value="InterPro"/>
</dbReference>
<evidence type="ECO:0008006" key="8">
    <source>
        <dbReference type="Google" id="ProtNLM"/>
    </source>
</evidence>
<evidence type="ECO:0000313" key="6">
    <source>
        <dbReference type="EMBL" id="KGO94873.1"/>
    </source>
</evidence>
<proteinExistence type="predicted"/>
<organism evidence="6 7">
    <name type="scientific">Flavobacterium subsaxonicum WB 4.1-42 = DSM 21790</name>
    <dbReference type="NCBI Taxonomy" id="1121898"/>
    <lineage>
        <taxon>Bacteria</taxon>
        <taxon>Pseudomonadati</taxon>
        <taxon>Bacteroidota</taxon>
        <taxon>Flavobacteriia</taxon>
        <taxon>Flavobacteriales</taxon>
        <taxon>Flavobacteriaceae</taxon>
        <taxon>Flavobacterium</taxon>
    </lineage>
</organism>
<comment type="subcellular location">
    <subcellularLocation>
        <location evidence="1">Membrane</location>
        <topology evidence="1">Multi-pass membrane protein</topology>
    </subcellularLocation>
</comment>
<dbReference type="AlphaFoldDB" id="A0A0A2MTS5"/>
<dbReference type="GO" id="GO:0016020">
    <property type="term" value="C:membrane"/>
    <property type="evidence" value="ECO:0007669"/>
    <property type="project" value="UniProtKB-SubCell"/>
</dbReference>
<name>A0A0A2MTS5_9FLAO</name>
<feature type="transmembrane region" description="Helical" evidence="5">
    <location>
        <begin position="225"/>
        <end position="245"/>
    </location>
</feature>
<feature type="transmembrane region" description="Helical" evidence="5">
    <location>
        <begin position="265"/>
        <end position="285"/>
    </location>
</feature>
<feature type="transmembrane region" description="Helical" evidence="5">
    <location>
        <begin position="200"/>
        <end position="218"/>
    </location>
</feature>
<evidence type="ECO:0000256" key="2">
    <source>
        <dbReference type="ARBA" id="ARBA00022692"/>
    </source>
</evidence>
<feature type="transmembrane region" description="Helical" evidence="5">
    <location>
        <begin position="119"/>
        <end position="139"/>
    </location>
</feature>
<evidence type="ECO:0000256" key="1">
    <source>
        <dbReference type="ARBA" id="ARBA00004141"/>
    </source>
</evidence>
<dbReference type="Pfam" id="PF01040">
    <property type="entry name" value="UbiA"/>
    <property type="match status" value="1"/>
</dbReference>
<dbReference type="STRING" id="1121898.GCA_000422725_00831"/>
<keyword evidence="3 5" id="KW-1133">Transmembrane helix</keyword>
<sequence>MLAVAMFIFKYGLLDRQGSFLPALDHFHYAALVFACVCIAAGGFFINNVFGFGKDEHPTITEAKGYNIYAALTLIGVGLGYYIASHVGKPLFTGIFIIGAALLYIYATSLKATVAISNIVIAIIMTLPIVAIGVFNLYPIISDDNYRLVKLLFELLLDYAIFIFIISLILTFVNDLANNDADYNNGVTTLPITIGRARTIKIILGLTLVPVAMLLYYGQTYIIELVYALGFGLLFILGPLVYFIIKLWGAATAKEFRHLETVLKIVLFFTAVSVAVITFNINYNVKG</sequence>
<evidence type="ECO:0000256" key="3">
    <source>
        <dbReference type="ARBA" id="ARBA00022989"/>
    </source>
</evidence>
<gene>
    <name evidence="6" type="ORF">Q766_01790</name>
</gene>
<feature type="transmembrane region" description="Helical" evidence="5">
    <location>
        <begin position="91"/>
        <end position="107"/>
    </location>
</feature>
<feature type="transmembrane region" description="Helical" evidence="5">
    <location>
        <begin position="66"/>
        <end position="84"/>
    </location>
</feature>
<evidence type="ECO:0000256" key="4">
    <source>
        <dbReference type="ARBA" id="ARBA00023136"/>
    </source>
</evidence>
<accession>A0A0A2MTS5</accession>
<keyword evidence="2 5" id="KW-0812">Transmembrane</keyword>
<feature type="transmembrane region" description="Helical" evidence="5">
    <location>
        <begin position="151"/>
        <end position="173"/>
    </location>
</feature>
<dbReference type="eggNOG" id="COG0382">
    <property type="taxonomic scope" value="Bacteria"/>
</dbReference>